<dbReference type="Proteomes" id="UP000314294">
    <property type="component" value="Unassembled WGS sequence"/>
</dbReference>
<accession>A0A4Z2H9Z9</accession>
<protein>
    <submittedName>
        <fullName evidence="2">Uncharacterized protein</fullName>
    </submittedName>
</protein>
<comment type="caution">
    <text evidence="2">The sequence shown here is derived from an EMBL/GenBank/DDBJ whole genome shotgun (WGS) entry which is preliminary data.</text>
</comment>
<evidence type="ECO:0000313" key="3">
    <source>
        <dbReference type="Proteomes" id="UP000314294"/>
    </source>
</evidence>
<dbReference type="AlphaFoldDB" id="A0A4Z2H9Z9"/>
<name>A0A4Z2H9Z9_9TELE</name>
<reference evidence="2 3" key="1">
    <citation type="submission" date="2019-03" db="EMBL/GenBank/DDBJ databases">
        <title>First draft genome of Liparis tanakae, snailfish: a comprehensive survey of snailfish specific genes.</title>
        <authorList>
            <person name="Kim W."/>
            <person name="Song I."/>
            <person name="Jeong J.-H."/>
            <person name="Kim D."/>
            <person name="Kim S."/>
            <person name="Ryu S."/>
            <person name="Song J.Y."/>
            <person name="Lee S.K."/>
        </authorList>
    </citation>
    <scope>NUCLEOTIDE SEQUENCE [LARGE SCALE GENOMIC DNA]</scope>
    <source>
        <tissue evidence="2">Muscle</tissue>
    </source>
</reference>
<proteinExistence type="predicted"/>
<organism evidence="2 3">
    <name type="scientific">Liparis tanakae</name>
    <name type="common">Tanaka's snailfish</name>
    <dbReference type="NCBI Taxonomy" id="230148"/>
    <lineage>
        <taxon>Eukaryota</taxon>
        <taxon>Metazoa</taxon>
        <taxon>Chordata</taxon>
        <taxon>Craniata</taxon>
        <taxon>Vertebrata</taxon>
        <taxon>Euteleostomi</taxon>
        <taxon>Actinopterygii</taxon>
        <taxon>Neopterygii</taxon>
        <taxon>Teleostei</taxon>
        <taxon>Neoteleostei</taxon>
        <taxon>Acanthomorphata</taxon>
        <taxon>Eupercaria</taxon>
        <taxon>Perciformes</taxon>
        <taxon>Cottioidei</taxon>
        <taxon>Cottales</taxon>
        <taxon>Liparidae</taxon>
        <taxon>Liparis</taxon>
    </lineage>
</organism>
<evidence type="ECO:0000256" key="1">
    <source>
        <dbReference type="SAM" id="MobiDB-lite"/>
    </source>
</evidence>
<dbReference type="EMBL" id="SRLO01000287">
    <property type="protein sequence ID" value="TNN62717.1"/>
    <property type="molecule type" value="Genomic_DNA"/>
</dbReference>
<sequence length="73" mass="7814">MKLKSQSAVTKRVIQPCRETKPPPDEEGPSYGYTSAFVNAFSLSGYALPPSDCDHCFGLQGPDGQGSRSCAMD</sequence>
<feature type="region of interest" description="Disordered" evidence="1">
    <location>
        <begin position="1"/>
        <end position="31"/>
    </location>
</feature>
<evidence type="ECO:0000313" key="2">
    <source>
        <dbReference type="EMBL" id="TNN62717.1"/>
    </source>
</evidence>
<gene>
    <name evidence="2" type="ORF">EYF80_027059</name>
</gene>
<keyword evidence="3" id="KW-1185">Reference proteome</keyword>